<evidence type="ECO:0000313" key="8">
    <source>
        <dbReference type="EMBL" id="WXB10815.1"/>
    </source>
</evidence>
<dbReference type="SUPFAM" id="SSF53927">
    <property type="entry name" value="Cytidine deaminase-like"/>
    <property type="match status" value="1"/>
</dbReference>
<comment type="subunit">
    <text evidence="6">Homodimer.</text>
</comment>
<dbReference type="PANTHER" id="PTHR11079">
    <property type="entry name" value="CYTOSINE DEAMINASE FAMILY MEMBER"/>
    <property type="match status" value="1"/>
</dbReference>
<dbReference type="InterPro" id="IPR002125">
    <property type="entry name" value="CMP_dCMP_dom"/>
</dbReference>
<dbReference type="InterPro" id="IPR016193">
    <property type="entry name" value="Cytidine_deaminase-like"/>
</dbReference>
<proteinExistence type="inferred from homology"/>
<comment type="catalytic activity">
    <reaction evidence="5 6">
        <text>adenosine(34) in tRNA + H2O + H(+) = inosine(34) in tRNA + NH4(+)</text>
        <dbReference type="Rhea" id="RHEA:43168"/>
        <dbReference type="Rhea" id="RHEA-COMP:10373"/>
        <dbReference type="Rhea" id="RHEA-COMP:10374"/>
        <dbReference type="ChEBI" id="CHEBI:15377"/>
        <dbReference type="ChEBI" id="CHEBI:15378"/>
        <dbReference type="ChEBI" id="CHEBI:28938"/>
        <dbReference type="ChEBI" id="CHEBI:74411"/>
        <dbReference type="ChEBI" id="CHEBI:82852"/>
        <dbReference type="EC" id="3.5.4.33"/>
    </reaction>
</comment>
<feature type="domain" description="CMP/dCMP-type deaminase" evidence="7">
    <location>
        <begin position="1"/>
        <end position="123"/>
    </location>
</feature>
<protein>
    <recommendedName>
        <fullName evidence="6">tRNA-specific adenosine deaminase</fullName>
        <ecNumber evidence="6">3.5.4.33</ecNumber>
    </recommendedName>
</protein>
<dbReference type="CDD" id="cd01285">
    <property type="entry name" value="nucleoside_deaminase"/>
    <property type="match status" value="1"/>
</dbReference>
<dbReference type="PANTHER" id="PTHR11079:SF202">
    <property type="entry name" value="TRNA-SPECIFIC ADENOSINE DEAMINASE"/>
    <property type="match status" value="1"/>
</dbReference>
<evidence type="ECO:0000259" key="7">
    <source>
        <dbReference type="PROSITE" id="PS51747"/>
    </source>
</evidence>
<comment type="function">
    <text evidence="6">Catalyzes the deamination of adenosine to inosine at the wobble position 34 of tRNA(Arg2).</text>
</comment>
<evidence type="ECO:0000256" key="2">
    <source>
        <dbReference type="ARBA" id="ARBA00022723"/>
    </source>
</evidence>
<feature type="active site" description="Proton donor" evidence="6">
    <location>
        <position position="49"/>
    </location>
</feature>
<accession>A0ABZ2LNP5</accession>
<keyword evidence="2 6" id="KW-0479">Metal-binding</keyword>
<evidence type="ECO:0000256" key="4">
    <source>
        <dbReference type="ARBA" id="ARBA00022833"/>
    </source>
</evidence>
<evidence type="ECO:0000256" key="3">
    <source>
        <dbReference type="ARBA" id="ARBA00022801"/>
    </source>
</evidence>
<dbReference type="Gene3D" id="3.40.140.10">
    <property type="entry name" value="Cytidine Deaminase, domain 2"/>
    <property type="match status" value="1"/>
</dbReference>
<evidence type="ECO:0000313" key="9">
    <source>
        <dbReference type="Proteomes" id="UP001374803"/>
    </source>
</evidence>
<dbReference type="Proteomes" id="UP001374803">
    <property type="component" value="Chromosome"/>
</dbReference>
<dbReference type="EC" id="3.5.4.33" evidence="6"/>
<evidence type="ECO:0000256" key="1">
    <source>
        <dbReference type="ARBA" id="ARBA00022694"/>
    </source>
</evidence>
<name>A0ABZ2LNP5_9BACT</name>
<keyword evidence="3 6" id="KW-0378">Hydrolase</keyword>
<keyword evidence="9" id="KW-1185">Reference proteome</keyword>
<dbReference type="Pfam" id="PF00383">
    <property type="entry name" value="dCMP_cyt_deam_1"/>
    <property type="match status" value="1"/>
</dbReference>
<dbReference type="PROSITE" id="PS51747">
    <property type="entry name" value="CYT_DCMP_DEAMINASES_2"/>
    <property type="match status" value="1"/>
</dbReference>
<evidence type="ECO:0000256" key="6">
    <source>
        <dbReference type="HAMAP-Rule" id="MF_00972"/>
    </source>
</evidence>
<sequence length="148" mass="15723">MQLALAEADAAAARLEVPVGCILVGADGVEIARGYNLREALLDATAHAEMVALRAAAAKAPSWRLDGVTAYITLEPCIMCAGAFVHARIARVVYGCDDPKGGALHSLYTVGQDTRLNHRYEVTRGVLADECAARLRAFFAALRAQGKK</sequence>
<dbReference type="InterPro" id="IPR028883">
    <property type="entry name" value="tRNA_aden_deaminase"/>
</dbReference>
<reference evidence="8" key="1">
    <citation type="submission" date="2021-12" db="EMBL/GenBank/DDBJ databases">
        <title>Discovery of the Pendulisporaceae a myxobacterial family with distinct sporulation behavior and unique specialized metabolism.</title>
        <authorList>
            <person name="Garcia R."/>
            <person name="Popoff A."/>
            <person name="Bader C.D."/>
            <person name="Loehr J."/>
            <person name="Walesch S."/>
            <person name="Walt C."/>
            <person name="Boldt J."/>
            <person name="Bunk B."/>
            <person name="Haeckl F.J.F.P.J."/>
            <person name="Gunesch A.P."/>
            <person name="Birkelbach J."/>
            <person name="Nuebel U."/>
            <person name="Pietschmann T."/>
            <person name="Bach T."/>
            <person name="Mueller R."/>
        </authorList>
    </citation>
    <scope>NUCLEOTIDE SEQUENCE</scope>
    <source>
        <strain evidence="8">MSr11367</strain>
    </source>
</reference>
<feature type="binding site" evidence="6">
    <location>
        <position position="47"/>
    </location>
    <ligand>
        <name>Zn(2+)</name>
        <dbReference type="ChEBI" id="CHEBI:29105"/>
        <note>catalytic</note>
    </ligand>
</feature>
<comment type="similarity">
    <text evidence="6">Belongs to the cytidine and deoxycytidylate deaminase family.</text>
</comment>
<comment type="cofactor">
    <cofactor evidence="6">
        <name>Zn(2+)</name>
        <dbReference type="ChEBI" id="CHEBI:29105"/>
    </cofactor>
    <text evidence="6">Binds 1 zinc ion per subunit.</text>
</comment>
<keyword evidence="4 6" id="KW-0862">Zinc</keyword>
<gene>
    <name evidence="6" type="primary">tadA</name>
    <name evidence="8" type="ORF">LVJ94_47620</name>
</gene>
<keyword evidence="1 6" id="KW-0819">tRNA processing</keyword>
<organism evidence="8 9">
    <name type="scientific">Pendulispora rubella</name>
    <dbReference type="NCBI Taxonomy" id="2741070"/>
    <lineage>
        <taxon>Bacteria</taxon>
        <taxon>Pseudomonadati</taxon>
        <taxon>Myxococcota</taxon>
        <taxon>Myxococcia</taxon>
        <taxon>Myxococcales</taxon>
        <taxon>Sorangiineae</taxon>
        <taxon>Pendulisporaceae</taxon>
        <taxon>Pendulispora</taxon>
    </lineage>
</organism>
<feature type="binding site" evidence="6">
    <location>
        <position position="77"/>
    </location>
    <ligand>
        <name>Zn(2+)</name>
        <dbReference type="ChEBI" id="CHEBI:29105"/>
        <note>catalytic</note>
    </ligand>
</feature>
<evidence type="ECO:0000256" key="5">
    <source>
        <dbReference type="ARBA" id="ARBA00048045"/>
    </source>
</evidence>
<feature type="binding site" evidence="6">
    <location>
        <position position="80"/>
    </location>
    <ligand>
        <name>Zn(2+)</name>
        <dbReference type="ChEBI" id="CHEBI:29105"/>
        <note>catalytic</note>
    </ligand>
</feature>
<dbReference type="HAMAP" id="MF_00972">
    <property type="entry name" value="tRNA_aden_deaminase"/>
    <property type="match status" value="1"/>
</dbReference>
<dbReference type="EMBL" id="CP089983">
    <property type="protein sequence ID" value="WXB10815.1"/>
    <property type="molecule type" value="Genomic_DNA"/>
</dbReference>